<evidence type="ECO:0000313" key="3">
    <source>
        <dbReference type="Proteomes" id="UP000093954"/>
    </source>
</evidence>
<accession>A0A1A6AJ02</accession>
<evidence type="ECO:0000259" key="1">
    <source>
        <dbReference type="SMART" id="SM00901"/>
    </source>
</evidence>
<dbReference type="InterPro" id="IPR014966">
    <property type="entry name" value="FRG-dom"/>
</dbReference>
<dbReference type="EMBL" id="LROS01000075">
    <property type="protein sequence ID" value="OBR90029.1"/>
    <property type="molecule type" value="Genomic_DNA"/>
</dbReference>
<proteinExistence type="predicted"/>
<dbReference type="Proteomes" id="UP000093954">
    <property type="component" value="Unassembled WGS sequence"/>
</dbReference>
<dbReference type="RefSeq" id="WP_065079679.1">
    <property type="nucleotide sequence ID" value="NZ_LROS01000075.1"/>
</dbReference>
<dbReference type="AlphaFoldDB" id="A0A1A6AJ02"/>
<dbReference type="PATRIC" id="fig|1353534.3.peg.3698"/>
<gene>
    <name evidence="2" type="ORF">CLRAG_36210</name>
</gene>
<dbReference type="SMART" id="SM00901">
    <property type="entry name" value="FRG"/>
    <property type="match status" value="1"/>
</dbReference>
<organism evidence="2 3">
    <name type="scientific">Clostridium ragsdalei P11</name>
    <dbReference type="NCBI Taxonomy" id="1353534"/>
    <lineage>
        <taxon>Bacteria</taxon>
        <taxon>Bacillati</taxon>
        <taxon>Bacillota</taxon>
        <taxon>Clostridia</taxon>
        <taxon>Eubacteriales</taxon>
        <taxon>Clostridiaceae</taxon>
        <taxon>Clostridium</taxon>
    </lineage>
</organism>
<protein>
    <submittedName>
        <fullName evidence="2">FRG domain protein</fullName>
    </submittedName>
</protein>
<sequence>MEKIQDIRKFLKDNKNIIFNRKIINPKSQNKYLNGHSVELLVELMKEKKVEKLICSSGWYLKDNYDYYNSYAKKVYKTGNAKDLDRKGYVFVGQNTFLNPFYENYSGTTSTKDRANEEIAVTLENDASVNIGDLIDIKEIENIDYISTLDMYVKRINSLQDDNCNRIVWYRGQSNIKYELIPSIYRKDKQTKKYLLDYKTEKDYLSFFKAQSFPFLKNIPQSDWEWLILMQHYGLQTRLLDFTIDPLIALSFALRTDMPDDEYNCSNNAVVWIFDPYNYNKESINQDASIVNLVTLDDQQTLLYGVGDKPSRISEPLACIGTLNNSRIVSQKGTFLLFPRLPIERVRPFEKICDDKAILQKLIIPSSKIENMRRQLKNMGYNNTKLFPGLDSLAKDILYNYRKTKLIENELL</sequence>
<evidence type="ECO:0000313" key="2">
    <source>
        <dbReference type="EMBL" id="OBR90029.1"/>
    </source>
</evidence>
<feature type="domain" description="FRG" evidence="1">
    <location>
        <begin position="164"/>
        <end position="272"/>
    </location>
</feature>
<dbReference type="Pfam" id="PF08867">
    <property type="entry name" value="FRG"/>
    <property type="match status" value="1"/>
</dbReference>
<name>A0A1A6AJ02_9CLOT</name>
<keyword evidence="3" id="KW-1185">Reference proteome</keyword>
<reference evidence="2 3" key="1">
    <citation type="journal article" date="2012" name="Front. Microbiol.">
        <title>Draft Genome Sequence of the Virulent Strain 01-B526 of the Fish Pathogen Aeromonas salmonicida.</title>
        <authorList>
            <person name="Charette S.J."/>
            <person name="Brochu F."/>
            <person name="Boyle B."/>
            <person name="Filion G."/>
            <person name="Tanaka K.H."/>
            <person name="Derome N."/>
        </authorList>
    </citation>
    <scope>NUCLEOTIDE SEQUENCE [LARGE SCALE GENOMIC DNA]</scope>
    <source>
        <strain evidence="2 3">P11</strain>
    </source>
</reference>
<comment type="caution">
    <text evidence="2">The sequence shown here is derived from an EMBL/GenBank/DDBJ whole genome shotgun (WGS) entry which is preliminary data.</text>
</comment>